<feature type="domain" description="C3H1-type" evidence="7">
    <location>
        <begin position="334"/>
        <end position="362"/>
    </location>
</feature>
<dbReference type="InterPro" id="IPR036855">
    <property type="entry name" value="Znf_CCCH_sf"/>
</dbReference>
<evidence type="ECO:0000313" key="9">
    <source>
        <dbReference type="Proteomes" id="UP000824890"/>
    </source>
</evidence>
<feature type="zinc finger region" description="C3H1-type" evidence="5">
    <location>
        <begin position="380"/>
        <end position="408"/>
    </location>
</feature>
<dbReference type="Gene3D" id="2.30.30.1190">
    <property type="match status" value="1"/>
</dbReference>
<feature type="zinc finger region" description="C3H1-type" evidence="5">
    <location>
        <begin position="143"/>
        <end position="171"/>
    </location>
</feature>
<dbReference type="InterPro" id="IPR000571">
    <property type="entry name" value="Znf_CCCH"/>
</dbReference>
<evidence type="ECO:0000256" key="1">
    <source>
        <dbReference type="ARBA" id="ARBA00022723"/>
    </source>
</evidence>
<feature type="domain" description="C3H1-type" evidence="7">
    <location>
        <begin position="98"/>
        <end position="126"/>
    </location>
</feature>
<feature type="zinc finger region" description="C3H1-type" evidence="5">
    <location>
        <begin position="190"/>
        <end position="218"/>
    </location>
</feature>
<gene>
    <name evidence="8" type="ORF">HID58_010334</name>
</gene>
<keyword evidence="1 5" id="KW-0479">Metal-binding</keyword>
<keyword evidence="4" id="KW-0238">DNA-binding</keyword>
<feature type="region of interest" description="Disordered" evidence="6">
    <location>
        <begin position="1"/>
        <end position="23"/>
    </location>
</feature>
<evidence type="ECO:0000256" key="5">
    <source>
        <dbReference type="PROSITE-ProRule" id="PRU00723"/>
    </source>
</evidence>
<evidence type="ECO:0000256" key="6">
    <source>
        <dbReference type="SAM" id="MobiDB-lite"/>
    </source>
</evidence>
<evidence type="ECO:0000259" key="7">
    <source>
        <dbReference type="PROSITE" id="PS50103"/>
    </source>
</evidence>
<dbReference type="InterPro" id="IPR050974">
    <property type="entry name" value="Plant_ZF_CCCH"/>
</dbReference>
<dbReference type="Gene3D" id="4.10.1000.10">
    <property type="entry name" value="Zinc finger, CCCH-type"/>
    <property type="match status" value="2"/>
</dbReference>
<evidence type="ECO:0000256" key="4">
    <source>
        <dbReference type="ARBA" id="ARBA00023125"/>
    </source>
</evidence>
<dbReference type="Proteomes" id="UP000824890">
    <property type="component" value="Unassembled WGS sequence"/>
</dbReference>
<accession>A0ABQ8DVP5</accession>
<dbReference type="PROSITE" id="PS50103">
    <property type="entry name" value="ZF_C3H1"/>
    <property type="match status" value="5"/>
</dbReference>
<dbReference type="PANTHER" id="PTHR12506:SF43">
    <property type="entry name" value="ZINC FINGER CCCH DOMAIN-CONTAINING PROTEIN 32"/>
    <property type="match status" value="1"/>
</dbReference>
<feature type="zinc finger region" description="C3H1-type" evidence="5">
    <location>
        <begin position="98"/>
        <end position="126"/>
    </location>
</feature>
<sequence>MEKDTTVRAKEGRERGEEEEGISVEASQLSFSGWLGERVLLNFTVHQIPKKKRKRRVLHMDMYGRTPPSQSAHGNAADTGLEESMWRLGLGGETYPERPAAPDCPYYMRTGVCGYGSRCRYNHPPDRATVEATVRATGQYPERIGEPPCQFYLKTGTCKFGASCKFNHPRNAGGSMSHVPLNIYGYPVREGGEKECSYYLKTGLCKFGITCKFHHPQPAPAPAATPPPPASAPQFYPSLQQQQQSLIPGAPSSSLRVARTLLPGSYMQGAYGPMLLSPGVLPMQGWSPYSAPVSPALSPGATSLYGVPQLSSTTPSLPGVYPSLPSPTHSFPERPGELECQYYMKTGDCKFGTSCKFHHPRHRVPPSANCNLSPIGLPLRPGVQGCSFYIQNGFCKFGSTCKFDHPTGYNASSSSLPDAPVSSLLGAPSSTGLLSGATRSTSNISAGLIFSQSGVSIPFSDLQLSSQTSLPLTGSRITRHGREIRRSF</sequence>
<dbReference type="Pfam" id="PF00642">
    <property type="entry name" value="zf-CCCH"/>
    <property type="match status" value="5"/>
</dbReference>
<dbReference type="EMBL" id="JAGKQM010000003">
    <property type="protein sequence ID" value="KAH0933217.1"/>
    <property type="molecule type" value="Genomic_DNA"/>
</dbReference>
<feature type="domain" description="C3H1-type" evidence="7">
    <location>
        <begin position="143"/>
        <end position="171"/>
    </location>
</feature>
<dbReference type="PANTHER" id="PTHR12506">
    <property type="entry name" value="PROTEIN PHOSPHATASE RELATED"/>
    <property type="match status" value="1"/>
</dbReference>
<protein>
    <recommendedName>
        <fullName evidence="7">C3H1-type domain-containing protein</fullName>
    </recommendedName>
</protein>
<evidence type="ECO:0000256" key="3">
    <source>
        <dbReference type="ARBA" id="ARBA00022833"/>
    </source>
</evidence>
<reference evidence="8 9" key="1">
    <citation type="submission" date="2021-05" db="EMBL/GenBank/DDBJ databases">
        <title>Genome Assembly of Synthetic Allotetraploid Brassica napus Reveals Homoeologous Exchanges between Subgenomes.</title>
        <authorList>
            <person name="Davis J.T."/>
        </authorList>
    </citation>
    <scope>NUCLEOTIDE SEQUENCE [LARGE SCALE GENOMIC DNA]</scope>
    <source>
        <strain evidence="9">cv. Da-Ae</strain>
        <tissue evidence="8">Seedling</tissue>
    </source>
</reference>
<evidence type="ECO:0000256" key="2">
    <source>
        <dbReference type="ARBA" id="ARBA00022771"/>
    </source>
</evidence>
<feature type="zinc finger region" description="C3H1-type" evidence="5">
    <location>
        <begin position="334"/>
        <end position="362"/>
    </location>
</feature>
<keyword evidence="2 5" id="KW-0863">Zinc-finger</keyword>
<keyword evidence="9" id="KW-1185">Reference proteome</keyword>
<name>A0ABQ8DVP5_BRANA</name>
<proteinExistence type="predicted"/>
<feature type="compositionally biased region" description="Basic and acidic residues" evidence="6">
    <location>
        <begin position="1"/>
        <end position="16"/>
    </location>
</feature>
<organism evidence="8 9">
    <name type="scientific">Brassica napus</name>
    <name type="common">Rape</name>
    <dbReference type="NCBI Taxonomy" id="3708"/>
    <lineage>
        <taxon>Eukaryota</taxon>
        <taxon>Viridiplantae</taxon>
        <taxon>Streptophyta</taxon>
        <taxon>Embryophyta</taxon>
        <taxon>Tracheophyta</taxon>
        <taxon>Spermatophyta</taxon>
        <taxon>Magnoliopsida</taxon>
        <taxon>eudicotyledons</taxon>
        <taxon>Gunneridae</taxon>
        <taxon>Pentapetalae</taxon>
        <taxon>rosids</taxon>
        <taxon>malvids</taxon>
        <taxon>Brassicales</taxon>
        <taxon>Brassicaceae</taxon>
        <taxon>Brassiceae</taxon>
        <taxon>Brassica</taxon>
    </lineage>
</organism>
<evidence type="ECO:0000313" key="8">
    <source>
        <dbReference type="EMBL" id="KAH0933217.1"/>
    </source>
</evidence>
<comment type="caution">
    <text evidence="8">The sequence shown here is derived from an EMBL/GenBank/DDBJ whole genome shotgun (WGS) entry which is preliminary data.</text>
</comment>
<feature type="domain" description="C3H1-type" evidence="7">
    <location>
        <begin position="190"/>
        <end position="218"/>
    </location>
</feature>
<keyword evidence="3 5" id="KW-0862">Zinc</keyword>
<feature type="domain" description="C3H1-type" evidence="7">
    <location>
        <begin position="380"/>
        <end position="408"/>
    </location>
</feature>
<dbReference type="SUPFAM" id="SSF90229">
    <property type="entry name" value="CCCH zinc finger"/>
    <property type="match status" value="5"/>
</dbReference>
<dbReference type="SMART" id="SM00356">
    <property type="entry name" value="ZnF_C3H1"/>
    <property type="match status" value="5"/>
</dbReference>